<dbReference type="InParanoid" id="A0A1Y2BKP5"/>
<dbReference type="PANTHER" id="PTHR13138:SF3">
    <property type="entry name" value="CD2 ANTIGEN CYTOPLASMIC TAIL-BINDING PROTEIN 2"/>
    <property type="match status" value="1"/>
</dbReference>
<dbReference type="FunCoup" id="A0A1Y2BKP5">
    <property type="interactions" value="576"/>
</dbReference>
<feature type="compositionally biased region" description="Basic and acidic residues" evidence="1">
    <location>
        <begin position="102"/>
        <end position="116"/>
    </location>
</feature>
<protein>
    <recommendedName>
        <fullName evidence="2">GYF domain-containing protein</fullName>
    </recommendedName>
</protein>
<proteinExistence type="predicted"/>
<evidence type="ECO:0000313" key="4">
    <source>
        <dbReference type="Proteomes" id="UP000193986"/>
    </source>
</evidence>
<dbReference type="EMBL" id="MCFC01000002">
    <property type="protein sequence ID" value="ORY34665.1"/>
    <property type="molecule type" value="Genomic_DNA"/>
</dbReference>
<dbReference type="InterPro" id="IPR003169">
    <property type="entry name" value="GYF"/>
</dbReference>
<dbReference type="InterPro" id="IPR035445">
    <property type="entry name" value="GYF-like_dom_sf"/>
</dbReference>
<feature type="compositionally biased region" description="Basic and acidic residues" evidence="1">
    <location>
        <begin position="125"/>
        <end position="154"/>
    </location>
</feature>
<feature type="compositionally biased region" description="Basic and acidic residues" evidence="1">
    <location>
        <begin position="260"/>
        <end position="289"/>
    </location>
</feature>
<dbReference type="OrthoDB" id="331341at2759"/>
<sequence length="441" mass="49431">MPVKRAHATSGSGSKRTRFTSPSPAAESSNSLEGDDNAYLEDDLPESSSRIKSRERRKVKDTDGYGSDSSNDEEGVVPSRRPGGKEEEEEDVDMFADDVPVVEEKGKSKGKEKEFMDLDEIEGQEFDRPPNERDASDDSDLEERVASNKAKGFDEELGTEITPFNMKNEMEEGRFTADGEAFVANERDPNEKHDMWLDDLDKEEIKKARKAHREREKIERERQEKEANLAGGKEREHELMREAVKLMERGETVLEALQRLGKDAEEKRKKDEAGGKKKSWAERQKERKAAMAVDENSDPLHTSNPFVNLSNIVSALTSVGHLDVYSLSKESLQRMLPAQSQSQPQSRPPTNGSSSSSAPPKPINNSQFQYRFSLAYVRSLPESQRPVEREIFGPFSAQQLSAWKSTGFFGPACENVELRKVPSAGEELGEWGAWTDVVGLS</sequence>
<evidence type="ECO:0000259" key="2">
    <source>
        <dbReference type="PROSITE" id="PS50829"/>
    </source>
</evidence>
<dbReference type="InterPro" id="IPR039905">
    <property type="entry name" value="CD2BP2/Lin1"/>
</dbReference>
<feature type="domain" description="GYF" evidence="2">
    <location>
        <begin position="373"/>
        <end position="429"/>
    </location>
</feature>
<dbReference type="PROSITE" id="PS50829">
    <property type="entry name" value="GYF"/>
    <property type="match status" value="1"/>
</dbReference>
<feature type="region of interest" description="Disordered" evidence="1">
    <location>
        <begin position="211"/>
        <end position="237"/>
    </location>
</feature>
<feature type="region of interest" description="Disordered" evidence="1">
    <location>
        <begin position="1"/>
        <end position="168"/>
    </location>
</feature>
<feature type="compositionally biased region" description="Acidic residues" evidence="1">
    <location>
        <begin position="33"/>
        <end position="45"/>
    </location>
</feature>
<name>A0A1Y2BKP5_9TREE</name>
<feature type="region of interest" description="Disordered" evidence="1">
    <location>
        <begin position="333"/>
        <end position="363"/>
    </location>
</feature>
<evidence type="ECO:0000256" key="1">
    <source>
        <dbReference type="SAM" id="MobiDB-lite"/>
    </source>
</evidence>
<feature type="compositionally biased region" description="Basic and acidic residues" evidence="1">
    <location>
        <begin position="213"/>
        <end position="237"/>
    </location>
</feature>
<feature type="compositionally biased region" description="Acidic residues" evidence="1">
    <location>
        <begin position="86"/>
        <end position="96"/>
    </location>
</feature>
<feature type="compositionally biased region" description="Polar residues" evidence="1">
    <location>
        <begin position="9"/>
        <end position="32"/>
    </location>
</feature>
<dbReference type="SUPFAM" id="SSF55277">
    <property type="entry name" value="GYF domain"/>
    <property type="match status" value="1"/>
</dbReference>
<dbReference type="GO" id="GO:0005682">
    <property type="term" value="C:U5 snRNP"/>
    <property type="evidence" value="ECO:0007669"/>
    <property type="project" value="InterPro"/>
</dbReference>
<dbReference type="PANTHER" id="PTHR13138">
    <property type="entry name" value="PROTEIN LIN1"/>
    <property type="match status" value="1"/>
</dbReference>
<evidence type="ECO:0000313" key="3">
    <source>
        <dbReference type="EMBL" id="ORY34665.1"/>
    </source>
</evidence>
<feature type="region of interest" description="Disordered" evidence="1">
    <location>
        <begin position="259"/>
        <end position="304"/>
    </location>
</feature>
<dbReference type="STRING" id="71784.A0A1Y2BKP5"/>
<gene>
    <name evidence="3" type="ORF">BCR39DRAFT_585630</name>
</gene>
<dbReference type="Proteomes" id="UP000193986">
    <property type="component" value="Unassembled WGS sequence"/>
</dbReference>
<organism evidence="3 4">
    <name type="scientific">Naematelia encephala</name>
    <dbReference type="NCBI Taxonomy" id="71784"/>
    <lineage>
        <taxon>Eukaryota</taxon>
        <taxon>Fungi</taxon>
        <taxon>Dikarya</taxon>
        <taxon>Basidiomycota</taxon>
        <taxon>Agaricomycotina</taxon>
        <taxon>Tremellomycetes</taxon>
        <taxon>Tremellales</taxon>
        <taxon>Naemateliaceae</taxon>
        <taxon>Naematelia</taxon>
    </lineage>
</organism>
<comment type="caution">
    <text evidence="3">The sequence shown here is derived from an EMBL/GenBank/DDBJ whole genome shotgun (WGS) entry which is preliminary data.</text>
</comment>
<accession>A0A1Y2BKP5</accession>
<dbReference type="AlphaFoldDB" id="A0A1Y2BKP5"/>
<reference evidence="3 4" key="1">
    <citation type="submission" date="2016-07" db="EMBL/GenBank/DDBJ databases">
        <title>Pervasive Adenine N6-methylation of Active Genes in Fungi.</title>
        <authorList>
            <consortium name="DOE Joint Genome Institute"/>
            <person name="Mondo S.J."/>
            <person name="Dannebaum R.O."/>
            <person name="Kuo R.C."/>
            <person name="Labutti K."/>
            <person name="Haridas S."/>
            <person name="Kuo A."/>
            <person name="Salamov A."/>
            <person name="Ahrendt S.R."/>
            <person name="Lipzen A."/>
            <person name="Sullivan W."/>
            <person name="Andreopoulos W.B."/>
            <person name="Clum A."/>
            <person name="Lindquist E."/>
            <person name="Daum C."/>
            <person name="Ramamoorthy G.K."/>
            <person name="Gryganskyi A."/>
            <person name="Culley D."/>
            <person name="Magnuson J.K."/>
            <person name="James T.Y."/>
            <person name="O'Malley M.A."/>
            <person name="Stajich J.E."/>
            <person name="Spatafora J.W."/>
            <person name="Visel A."/>
            <person name="Grigoriev I.V."/>
        </authorList>
    </citation>
    <scope>NUCLEOTIDE SEQUENCE [LARGE SCALE GENOMIC DNA]</scope>
    <source>
        <strain evidence="3 4">68-887.2</strain>
    </source>
</reference>
<dbReference type="Gene3D" id="3.30.1490.40">
    <property type="match status" value="1"/>
</dbReference>
<feature type="compositionally biased region" description="Low complexity" evidence="1">
    <location>
        <begin position="337"/>
        <end position="363"/>
    </location>
</feature>
<keyword evidence="4" id="KW-1185">Reference proteome</keyword>